<sequence>MRPVSGDTSTRSSLLPTPVASDHVSMRGLKWSLGVFIALATIGALYQIVGMVLDRRQHPPIGRLIDIGGHRLHLYCMGQGSPTVVLEAAAPGWSLYWSMVQPEVARITRVCAYDRAGLGWSDRGPLPRTGRRLAQELDRLLERAGIQGPYILVGHSLGGFITRLYREEHPRDVVGMVLVDAGHESEMRQAEFRAFTNAGKSMLPVIRAMTMLGIPRLMASSDQLPPLLTGQEEKVPAEIRPMLRAGWLRTGYFSTLTDESDALIDTLEQVRHTRSLDDLPLVVITATGPLWWPDMPGQVNPAKFKKMWLDLQQNLTTLSSNSRQVFADQSSHFVQFDQPTLVSETIRQMVVATRLASRAE</sequence>
<dbReference type="STRING" id="330214.NIDE0745"/>
<dbReference type="AlphaFoldDB" id="D8PBA4"/>
<gene>
    <name evidence="3" type="ORF">NIDE0745</name>
</gene>
<evidence type="ECO:0000313" key="4">
    <source>
        <dbReference type="Proteomes" id="UP000001660"/>
    </source>
</evidence>
<reference evidence="3 4" key="1">
    <citation type="journal article" date="2010" name="Proc. Natl. Acad. Sci. U.S.A.">
        <title>A Nitrospira metagenome illuminates the physiology and evolution of globally important nitrite-oxidizing bacteria.</title>
        <authorList>
            <person name="Lucker S."/>
            <person name="Wagner M."/>
            <person name="Maixner F."/>
            <person name="Pelletier E."/>
            <person name="Koch H."/>
            <person name="Vacherie B."/>
            <person name="Rattei T."/>
            <person name="Sinninghe Damste J."/>
            <person name="Spieck E."/>
            <person name="Le Paslier D."/>
            <person name="Daims H."/>
        </authorList>
    </citation>
    <scope>NUCLEOTIDE SEQUENCE [LARGE SCALE GENOMIC DNA]</scope>
</reference>
<dbReference type="Gene3D" id="3.40.50.1820">
    <property type="entry name" value="alpha/beta hydrolase"/>
    <property type="match status" value="1"/>
</dbReference>
<dbReference type="Pfam" id="PF00561">
    <property type="entry name" value="Abhydrolase_1"/>
    <property type="match status" value="1"/>
</dbReference>
<dbReference type="InterPro" id="IPR029058">
    <property type="entry name" value="AB_hydrolase_fold"/>
</dbReference>
<organism evidence="3 4">
    <name type="scientific">Nitrospira defluvii</name>
    <dbReference type="NCBI Taxonomy" id="330214"/>
    <lineage>
        <taxon>Bacteria</taxon>
        <taxon>Pseudomonadati</taxon>
        <taxon>Nitrospirota</taxon>
        <taxon>Nitrospiria</taxon>
        <taxon>Nitrospirales</taxon>
        <taxon>Nitrospiraceae</taxon>
        <taxon>Nitrospira</taxon>
    </lineage>
</organism>
<dbReference type="KEGG" id="nde:NIDE0745"/>
<dbReference type="InterPro" id="IPR000073">
    <property type="entry name" value="AB_hydrolase_1"/>
</dbReference>
<dbReference type="HOGENOM" id="CLU_020336_9_0_0"/>
<name>D8PBA4_9BACT</name>
<keyword evidence="1" id="KW-0812">Transmembrane</keyword>
<evidence type="ECO:0000256" key="1">
    <source>
        <dbReference type="SAM" id="Phobius"/>
    </source>
</evidence>
<accession>D8PBA4</accession>
<keyword evidence="4" id="KW-1185">Reference proteome</keyword>
<dbReference type="EMBL" id="FP929003">
    <property type="protein sequence ID" value="CBK40513.1"/>
    <property type="molecule type" value="Genomic_DNA"/>
</dbReference>
<evidence type="ECO:0000259" key="2">
    <source>
        <dbReference type="Pfam" id="PF00561"/>
    </source>
</evidence>
<dbReference type="SUPFAM" id="SSF53474">
    <property type="entry name" value="alpha/beta-Hydrolases"/>
    <property type="match status" value="1"/>
</dbReference>
<dbReference type="PANTHER" id="PTHR43139:SF52">
    <property type="entry name" value="SI:DKEY-122A22.2"/>
    <property type="match status" value="1"/>
</dbReference>
<dbReference type="Proteomes" id="UP000001660">
    <property type="component" value="Chromosome"/>
</dbReference>
<dbReference type="InterPro" id="IPR052370">
    <property type="entry name" value="Meta-cleavage_hydrolase"/>
</dbReference>
<dbReference type="eggNOG" id="COG0596">
    <property type="taxonomic scope" value="Bacteria"/>
</dbReference>
<keyword evidence="1" id="KW-1133">Transmembrane helix</keyword>
<keyword evidence="1" id="KW-0472">Membrane</keyword>
<evidence type="ECO:0000313" key="3">
    <source>
        <dbReference type="EMBL" id="CBK40513.1"/>
    </source>
</evidence>
<feature type="domain" description="AB hydrolase-1" evidence="2">
    <location>
        <begin position="82"/>
        <end position="191"/>
    </location>
</feature>
<proteinExistence type="predicted"/>
<feature type="transmembrane region" description="Helical" evidence="1">
    <location>
        <begin position="31"/>
        <end position="53"/>
    </location>
</feature>
<protein>
    <recommendedName>
        <fullName evidence="2">AB hydrolase-1 domain-containing protein</fullName>
    </recommendedName>
</protein>
<dbReference type="PANTHER" id="PTHR43139">
    <property type="entry name" value="SI:DKEY-122A22.2"/>
    <property type="match status" value="1"/>
</dbReference>